<proteinExistence type="predicted"/>
<reference evidence="1 2" key="1">
    <citation type="journal article" date="2015" name="Nature">
        <title>rRNA introns, odd ribosomes, and small enigmatic genomes across a large radiation of phyla.</title>
        <authorList>
            <person name="Brown C.T."/>
            <person name="Hug L.A."/>
            <person name="Thomas B.C."/>
            <person name="Sharon I."/>
            <person name="Castelle C.J."/>
            <person name="Singh A."/>
            <person name="Wilkins M.J."/>
            <person name="Williams K.H."/>
            <person name="Banfield J.F."/>
        </authorList>
    </citation>
    <scope>NUCLEOTIDE SEQUENCE [LARGE SCALE GENOMIC DNA]</scope>
</reference>
<dbReference type="EMBL" id="LCPE01000014">
    <property type="protein sequence ID" value="KKU94404.1"/>
    <property type="molecule type" value="Genomic_DNA"/>
</dbReference>
<dbReference type="Proteomes" id="UP000034877">
    <property type="component" value="Unassembled WGS sequence"/>
</dbReference>
<dbReference type="AlphaFoldDB" id="A0A0G1UJU8"/>
<evidence type="ECO:0000313" key="1">
    <source>
        <dbReference type="EMBL" id="KKU94404.1"/>
    </source>
</evidence>
<organism evidence="1 2">
    <name type="scientific">Candidatus Amesbacteria bacterium GW2011_GWC1_48_10</name>
    <dbReference type="NCBI Taxonomy" id="1618365"/>
    <lineage>
        <taxon>Bacteria</taxon>
        <taxon>Candidatus Amesiibacteriota</taxon>
    </lineage>
</organism>
<protein>
    <submittedName>
        <fullName evidence="1">Uncharacterized protein</fullName>
    </submittedName>
</protein>
<sequence length="126" mass="14404">MEKICRFFAGSSPQWEGNDAYLCRVLAGLDVNPEELKVCGSLDRNNYRLWSHGRKWSLQKHAAACPVATQMSMMGSMFDSGFVDEGTIEVAVQLRREQLGKRNKASLRLQGMSFLDWCKKYNRPPR</sequence>
<name>A0A0G1UJU8_9BACT</name>
<comment type="caution">
    <text evidence="1">The sequence shown here is derived from an EMBL/GenBank/DDBJ whole genome shotgun (WGS) entry which is preliminary data.</text>
</comment>
<gene>
    <name evidence="1" type="ORF">UY22_C0014G0028</name>
</gene>
<evidence type="ECO:0000313" key="2">
    <source>
        <dbReference type="Proteomes" id="UP000034877"/>
    </source>
</evidence>
<accession>A0A0G1UJU8</accession>